<evidence type="ECO:0000313" key="2">
    <source>
        <dbReference type="Proteomes" id="UP000190285"/>
    </source>
</evidence>
<protein>
    <submittedName>
        <fullName evidence="1">Uncharacterized protein</fullName>
    </submittedName>
</protein>
<dbReference type="Proteomes" id="UP000190285">
    <property type="component" value="Unassembled WGS sequence"/>
</dbReference>
<organism evidence="1 2">
    <name type="scientific">Maledivibacter halophilus</name>
    <dbReference type="NCBI Taxonomy" id="36842"/>
    <lineage>
        <taxon>Bacteria</taxon>
        <taxon>Bacillati</taxon>
        <taxon>Bacillota</taxon>
        <taxon>Clostridia</taxon>
        <taxon>Peptostreptococcales</taxon>
        <taxon>Caminicellaceae</taxon>
        <taxon>Maledivibacter</taxon>
    </lineage>
</organism>
<keyword evidence="2" id="KW-1185">Reference proteome</keyword>
<dbReference type="RefSeq" id="WP_079489722.1">
    <property type="nucleotide sequence ID" value="NZ_FUZT01000002.1"/>
</dbReference>
<dbReference type="STRING" id="36842.SAMN02194393_00933"/>
<reference evidence="1 2" key="1">
    <citation type="submission" date="2017-02" db="EMBL/GenBank/DDBJ databases">
        <authorList>
            <person name="Peterson S.W."/>
        </authorList>
    </citation>
    <scope>NUCLEOTIDE SEQUENCE [LARGE SCALE GENOMIC DNA]</scope>
    <source>
        <strain evidence="1 2">M1</strain>
    </source>
</reference>
<proteinExistence type="predicted"/>
<evidence type="ECO:0000313" key="1">
    <source>
        <dbReference type="EMBL" id="SKC46832.1"/>
    </source>
</evidence>
<dbReference type="AlphaFoldDB" id="A0A1T5J6B6"/>
<dbReference type="EMBL" id="FUZT01000002">
    <property type="protein sequence ID" value="SKC46832.1"/>
    <property type="molecule type" value="Genomic_DNA"/>
</dbReference>
<dbReference type="OrthoDB" id="3286086at2"/>
<accession>A0A1T5J6B6</accession>
<gene>
    <name evidence="1" type="ORF">SAMN02194393_00933</name>
</gene>
<name>A0A1T5J6B6_9FIRM</name>
<sequence>MKKLSRNSFNRASKFILDKGRPLEGEILKKYFYNDENKKVLNELENFLNNDGGFGNGLEGDFRLPLSSPMATTVAFQHLINCENEEKAMEIIKSGIKYFENTFDSKRNGWLVVPKEVNDYPHAPWWHYIPKKDMTIIDRNWGNPSAEIIAYLYRYKNFVQKIDVDKLLNYAIAYFNSKEKFEAENEIYCYIRLYNLLSDNLAKKIENKLILGVKQVLCYKKEEWDNYVPTPLDFIESPNAYRFDISNGLIEENLNFLIEKLESHGKIEPAWNWHNLKSIIDPDWNWNTYDSEWKKAKTEWTGVLTLKALVSLDKFNRIELYSEIN</sequence>